<dbReference type="Gene3D" id="1.25.40.10">
    <property type="entry name" value="Tetratricopeptide repeat domain"/>
    <property type="match status" value="2"/>
</dbReference>
<evidence type="ECO:0000256" key="2">
    <source>
        <dbReference type="SAM" id="Coils"/>
    </source>
</evidence>
<keyword evidence="1" id="KW-0802">TPR repeat</keyword>
<keyword evidence="3" id="KW-0472">Membrane</keyword>
<evidence type="ECO:0000256" key="1">
    <source>
        <dbReference type="PROSITE-ProRule" id="PRU00339"/>
    </source>
</evidence>
<evidence type="ECO:0000313" key="6">
    <source>
        <dbReference type="EMBL" id="SMO80299.1"/>
    </source>
</evidence>
<dbReference type="EMBL" id="FXTB01000008">
    <property type="protein sequence ID" value="SMO80299.1"/>
    <property type="molecule type" value="Genomic_DNA"/>
</dbReference>
<dbReference type="Pfam" id="PF06580">
    <property type="entry name" value="His_kinase"/>
    <property type="match status" value="1"/>
</dbReference>
<keyword evidence="3" id="KW-1133">Transmembrane helix</keyword>
<evidence type="ECO:0000313" key="7">
    <source>
        <dbReference type="Proteomes" id="UP000319040"/>
    </source>
</evidence>
<dbReference type="SMART" id="SM00028">
    <property type="entry name" value="TPR"/>
    <property type="match status" value="4"/>
</dbReference>
<feature type="transmembrane region" description="Helical" evidence="3">
    <location>
        <begin position="414"/>
        <end position="433"/>
    </location>
</feature>
<name>A0A521E8R2_SACCC</name>
<dbReference type="InterPro" id="IPR036890">
    <property type="entry name" value="HATPase_C_sf"/>
</dbReference>
<dbReference type="PROSITE" id="PS50005">
    <property type="entry name" value="TPR"/>
    <property type="match status" value="1"/>
</dbReference>
<dbReference type="PANTHER" id="PTHR34220">
    <property type="entry name" value="SENSOR HISTIDINE KINASE YPDA"/>
    <property type="match status" value="1"/>
</dbReference>
<dbReference type="Gene3D" id="3.30.565.10">
    <property type="entry name" value="Histidine kinase-like ATPase, C-terminal domain"/>
    <property type="match status" value="1"/>
</dbReference>
<sequence>MRTVAIKTLFITYLCLCTLPSLVLSGNNPASNIANEIPDSAQTVLNQRISDAKNDSIKRMEAYYDFGEYLEEVGEYEKSIEQFTAALRIAQSIHRDDKVATMANYLANIYAGTGDFKASNDTYLVALKSAEKIKDSGEIAKISMNLASNYNYTGDYNKAVKYGLYALKTKETTNNLTRICYHYIAMGNIFRENNNTVKWEEYVEKAYKMKDREGCASFGDLAKIYNSLGGIAVAKNELEKGLLYYDTLLTLSKEAGYYLGISSALSNSAGVYKQLGNYEKALTMATEAENYFSGNPYEILFSNNFKAELYQIKGQFAKGLELAKANIHIEDINNYSTEKLKSLQLLYELNFNLKNYDAAFFWNDSLRTAESRLRDEDIRQSFEDLEAKYETEKKEQKIELLSAENKLKNQRINAGLGVVGALIIVILLIIYISHIHKKQAELKQNILQQQVLRAQMNPHFIFNVLGSIQNFMLQNDTRKASNFLSLFSSLTRATLNNSAAETISLSNEISMLKNYIELEQMRKGNKFDYEINFDQNLETDFIQIPPMLIQPFIENSIKHGLETIEYRGMLQVHFYDERRKIRIEITDNGIGIKKAALLKKGGHNSKAMQIFEERRRLFAKKTKQHIDFTINDRSDQNPNEQGTQVEIQIPIDINY</sequence>
<dbReference type="InterPro" id="IPR019734">
    <property type="entry name" value="TPR_rpt"/>
</dbReference>
<dbReference type="InterPro" id="IPR011990">
    <property type="entry name" value="TPR-like_helical_dom_sf"/>
</dbReference>
<keyword evidence="3" id="KW-0812">Transmembrane</keyword>
<feature type="repeat" description="TPR" evidence="1">
    <location>
        <begin position="60"/>
        <end position="93"/>
    </location>
</feature>
<keyword evidence="7" id="KW-1185">Reference proteome</keyword>
<dbReference type="GO" id="GO:0000155">
    <property type="term" value="F:phosphorelay sensor kinase activity"/>
    <property type="evidence" value="ECO:0007669"/>
    <property type="project" value="InterPro"/>
</dbReference>
<keyword evidence="4" id="KW-0732">Signal</keyword>
<dbReference type="SUPFAM" id="SSF48452">
    <property type="entry name" value="TPR-like"/>
    <property type="match status" value="2"/>
</dbReference>
<protein>
    <submittedName>
        <fullName evidence="6">Tetratricopeptide repeat-containing protein</fullName>
    </submittedName>
</protein>
<dbReference type="InterPro" id="IPR010559">
    <property type="entry name" value="Sig_transdc_His_kin_internal"/>
</dbReference>
<accession>A0A521E8R2</accession>
<dbReference type="Pfam" id="PF13424">
    <property type="entry name" value="TPR_12"/>
    <property type="match status" value="1"/>
</dbReference>
<evidence type="ECO:0000256" key="3">
    <source>
        <dbReference type="SAM" id="Phobius"/>
    </source>
</evidence>
<feature type="coiled-coil region" evidence="2">
    <location>
        <begin position="386"/>
        <end position="413"/>
    </location>
</feature>
<proteinExistence type="predicted"/>
<feature type="chain" id="PRO_5022026989" evidence="4">
    <location>
        <begin position="31"/>
        <end position="655"/>
    </location>
</feature>
<keyword evidence="2" id="KW-0175">Coiled coil</keyword>
<feature type="domain" description="Signal transduction histidine kinase internal region" evidence="5">
    <location>
        <begin position="448"/>
        <end position="527"/>
    </location>
</feature>
<organism evidence="6 7">
    <name type="scientific">Saccharicrinis carchari</name>
    <dbReference type="NCBI Taxonomy" id="1168039"/>
    <lineage>
        <taxon>Bacteria</taxon>
        <taxon>Pseudomonadati</taxon>
        <taxon>Bacteroidota</taxon>
        <taxon>Bacteroidia</taxon>
        <taxon>Marinilabiliales</taxon>
        <taxon>Marinilabiliaceae</taxon>
        <taxon>Saccharicrinis</taxon>
    </lineage>
</organism>
<dbReference type="RefSeq" id="WP_142534086.1">
    <property type="nucleotide sequence ID" value="NZ_FXTB01000008.1"/>
</dbReference>
<dbReference type="SUPFAM" id="SSF55874">
    <property type="entry name" value="ATPase domain of HSP90 chaperone/DNA topoisomerase II/histidine kinase"/>
    <property type="match status" value="1"/>
</dbReference>
<reference evidence="6 7" key="1">
    <citation type="submission" date="2017-05" db="EMBL/GenBank/DDBJ databases">
        <authorList>
            <person name="Varghese N."/>
            <person name="Submissions S."/>
        </authorList>
    </citation>
    <scope>NUCLEOTIDE SEQUENCE [LARGE SCALE GENOMIC DNA]</scope>
    <source>
        <strain evidence="6 7">DSM 27040</strain>
    </source>
</reference>
<dbReference type="AlphaFoldDB" id="A0A521E8R2"/>
<gene>
    <name evidence="6" type="ORF">SAMN06265379_10829</name>
</gene>
<dbReference type="OrthoDB" id="9809908at2"/>
<dbReference type="Proteomes" id="UP000319040">
    <property type="component" value="Unassembled WGS sequence"/>
</dbReference>
<evidence type="ECO:0000259" key="5">
    <source>
        <dbReference type="Pfam" id="PF06580"/>
    </source>
</evidence>
<dbReference type="GO" id="GO:0016020">
    <property type="term" value="C:membrane"/>
    <property type="evidence" value="ECO:0007669"/>
    <property type="project" value="InterPro"/>
</dbReference>
<evidence type="ECO:0000256" key="4">
    <source>
        <dbReference type="SAM" id="SignalP"/>
    </source>
</evidence>
<dbReference type="InterPro" id="IPR050640">
    <property type="entry name" value="Bact_2-comp_sensor_kinase"/>
</dbReference>
<dbReference type="PANTHER" id="PTHR34220:SF7">
    <property type="entry name" value="SENSOR HISTIDINE KINASE YPDA"/>
    <property type="match status" value="1"/>
</dbReference>
<feature type="signal peptide" evidence="4">
    <location>
        <begin position="1"/>
        <end position="30"/>
    </location>
</feature>